<dbReference type="EMBL" id="UGRY01000008">
    <property type="protein sequence ID" value="SUD49623.1"/>
    <property type="molecule type" value="Genomic_DNA"/>
</dbReference>
<evidence type="ECO:0000313" key="3">
    <source>
        <dbReference type="Proteomes" id="UP000255467"/>
    </source>
</evidence>
<accession>A0A379JNM1</accession>
<feature type="region of interest" description="Disordered" evidence="1">
    <location>
        <begin position="182"/>
        <end position="223"/>
    </location>
</feature>
<dbReference type="AlphaFoldDB" id="A0A379JNM1"/>
<sequence length="223" mass="24423">MLAREDDNLTATEVMRAEQARISDPTRLRQIYHEITATLADTRGRDLLERALPVAIYHEISNSEGFPALLATIAVADQHGLNTVAMINHISTAGWRDEGQSLLSARDTTAVLRARADTWIAEQLHSDGTPASTRVDTLGLNEFTDTAAIIGAVAETNRATHLGTTQRRGRFYAVRDAEYDGIPPVPSRHPGMNGALADLAEDPRPAGRKPRRHARPGRRTAHQ</sequence>
<keyword evidence="3" id="KW-1185">Reference proteome</keyword>
<gene>
    <name evidence="2" type="ORF">NCTC1934_06977</name>
</gene>
<evidence type="ECO:0008006" key="4">
    <source>
        <dbReference type="Google" id="ProtNLM"/>
    </source>
</evidence>
<feature type="compositionally biased region" description="Basic residues" evidence="1">
    <location>
        <begin position="206"/>
        <end position="223"/>
    </location>
</feature>
<protein>
    <recommendedName>
        <fullName evidence="4">DUF222 domain-containing protein</fullName>
    </recommendedName>
</protein>
<dbReference type="RefSeq" id="WP_115061728.1">
    <property type="nucleotide sequence ID" value="NZ_UGRY01000008.1"/>
</dbReference>
<dbReference type="OrthoDB" id="4524286at2"/>
<dbReference type="Proteomes" id="UP000255467">
    <property type="component" value="Unassembled WGS sequence"/>
</dbReference>
<reference evidence="2 3" key="1">
    <citation type="submission" date="2018-06" db="EMBL/GenBank/DDBJ databases">
        <authorList>
            <consortium name="Pathogen Informatics"/>
            <person name="Doyle S."/>
        </authorList>
    </citation>
    <scope>NUCLEOTIDE SEQUENCE [LARGE SCALE GENOMIC DNA]</scope>
    <source>
        <strain evidence="2 3">NCTC1934</strain>
    </source>
</reference>
<evidence type="ECO:0000256" key="1">
    <source>
        <dbReference type="SAM" id="MobiDB-lite"/>
    </source>
</evidence>
<evidence type="ECO:0000313" key="2">
    <source>
        <dbReference type="EMBL" id="SUD49623.1"/>
    </source>
</evidence>
<proteinExistence type="predicted"/>
<organism evidence="2 3">
    <name type="scientific">Nocardia otitidiscaviarum</name>
    <dbReference type="NCBI Taxonomy" id="1823"/>
    <lineage>
        <taxon>Bacteria</taxon>
        <taxon>Bacillati</taxon>
        <taxon>Actinomycetota</taxon>
        <taxon>Actinomycetes</taxon>
        <taxon>Mycobacteriales</taxon>
        <taxon>Nocardiaceae</taxon>
        <taxon>Nocardia</taxon>
    </lineage>
</organism>
<name>A0A379JNM1_9NOCA</name>